<reference evidence="1 2" key="1">
    <citation type="submission" date="2018-04" db="EMBL/GenBank/DDBJ databases">
        <title>Genomic Encyclopedia of Archaeal and Bacterial Type Strains, Phase II (KMG-II): from individual species to whole genera.</title>
        <authorList>
            <person name="Goeker M."/>
        </authorList>
    </citation>
    <scope>NUCLEOTIDE SEQUENCE [LARGE SCALE GENOMIC DNA]</scope>
    <source>
        <strain evidence="1 2">DSM 100434</strain>
    </source>
</reference>
<dbReference type="EMBL" id="QAOH01000022">
    <property type="protein sequence ID" value="PTQ66841.1"/>
    <property type="molecule type" value="Genomic_DNA"/>
</dbReference>
<name>A0A2T5H5I6_9RHOB</name>
<comment type="caution">
    <text evidence="1">The sequence shown here is derived from an EMBL/GenBank/DDBJ whole genome shotgun (WGS) entry which is preliminary data.</text>
</comment>
<accession>A0A2T5H5I6</accession>
<keyword evidence="2" id="KW-1185">Reference proteome</keyword>
<evidence type="ECO:0000313" key="2">
    <source>
        <dbReference type="Proteomes" id="UP000244077"/>
    </source>
</evidence>
<gene>
    <name evidence="1" type="ORF">C8N42_12229</name>
</gene>
<organism evidence="1 2">
    <name type="scientific">Celeribacter persicus</name>
    <dbReference type="NCBI Taxonomy" id="1651082"/>
    <lineage>
        <taxon>Bacteria</taxon>
        <taxon>Pseudomonadati</taxon>
        <taxon>Pseudomonadota</taxon>
        <taxon>Alphaproteobacteria</taxon>
        <taxon>Rhodobacterales</taxon>
        <taxon>Roseobacteraceae</taxon>
        <taxon>Celeribacter</taxon>
    </lineage>
</organism>
<sequence>MSGKSAENSIGLMVRKSLFLRKPKELGALRSTPLLIGKVRRRKFHFLF</sequence>
<evidence type="ECO:0000313" key="1">
    <source>
        <dbReference type="EMBL" id="PTQ66841.1"/>
    </source>
</evidence>
<protein>
    <submittedName>
        <fullName evidence="1">Uncharacterized protein</fullName>
    </submittedName>
</protein>
<dbReference type="RefSeq" id="WP_170109365.1">
    <property type="nucleotide sequence ID" value="NZ_QAOH01000022.1"/>
</dbReference>
<dbReference type="AlphaFoldDB" id="A0A2T5H5I6"/>
<proteinExistence type="predicted"/>
<dbReference type="Proteomes" id="UP000244077">
    <property type="component" value="Unassembled WGS sequence"/>
</dbReference>